<name>A0A4P9YEE2_ROZAC</name>
<evidence type="ECO:0000313" key="2">
    <source>
        <dbReference type="EMBL" id="RKP17853.1"/>
    </source>
</evidence>
<dbReference type="GO" id="GO:0034274">
    <property type="term" value="C:Atg12-Atg5-Atg16 complex"/>
    <property type="evidence" value="ECO:0007669"/>
    <property type="project" value="TreeGrafter"/>
</dbReference>
<evidence type="ECO:0000256" key="1">
    <source>
        <dbReference type="PROSITE-ProRule" id="PRU00221"/>
    </source>
</evidence>
<protein>
    <submittedName>
        <fullName evidence="2">WD40 repeat-like protein</fullName>
    </submittedName>
</protein>
<keyword evidence="1" id="KW-0853">WD repeat</keyword>
<dbReference type="PANTHER" id="PTHR19878:SF8">
    <property type="entry name" value="AUTOPHAGY-RELATED 16, ISOFORM F"/>
    <property type="match status" value="1"/>
</dbReference>
<dbReference type="Proteomes" id="UP000281549">
    <property type="component" value="Unassembled WGS sequence"/>
</dbReference>
<gene>
    <name evidence="2" type="ORF">ROZALSC1DRAFT_23806</name>
</gene>
<dbReference type="InterPro" id="IPR001680">
    <property type="entry name" value="WD40_rpt"/>
</dbReference>
<reference evidence="3" key="1">
    <citation type="journal article" date="2018" name="Nat. Microbiol.">
        <title>Leveraging single-cell genomics to expand the fungal tree of life.</title>
        <authorList>
            <person name="Ahrendt S.R."/>
            <person name="Quandt C.A."/>
            <person name="Ciobanu D."/>
            <person name="Clum A."/>
            <person name="Salamov A."/>
            <person name="Andreopoulos B."/>
            <person name="Cheng J.F."/>
            <person name="Woyke T."/>
            <person name="Pelin A."/>
            <person name="Henrissat B."/>
            <person name="Reynolds N.K."/>
            <person name="Benny G.L."/>
            <person name="Smith M.E."/>
            <person name="James T.Y."/>
            <person name="Grigoriev I.V."/>
        </authorList>
    </citation>
    <scope>NUCLEOTIDE SEQUENCE [LARGE SCALE GENOMIC DNA]</scope>
    <source>
        <strain evidence="3">CSF55</strain>
    </source>
</reference>
<feature type="repeat" description="WD" evidence="1">
    <location>
        <begin position="78"/>
        <end position="119"/>
    </location>
</feature>
<dbReference type="AlphaFoldDB" id="A0A4P9YEE2"/>
<dbReference type="PROSITE" id="PS50082">
    <property type="entry name" value="WD_REPEATS_2"/>
    <property type="match status" value="2"/>
</dbReference>
<dbReference type="GO" id="GO:0034045">
    <property type="term" value="C:phagophore assembly site membrane"/>
    <property type="evidence" value="ECO:0007669"/>
    <property type="project" value="TreeGrafter"/>
</dbReference>
<dbReference type="Gene3D" id="2.130.10.10">
    <property type="entry name" value="YVTN repeat-like/Quinoprotein amine dehydrogenase"/>
    <property type="match status" value="1"/>
</dbReference>
<feature type="repeat" description="WD" evidence="1">
    <location>
        <begin position="174"/>
        <end position="196"/>
    </location>
</feature>
<proteinExistence type="predicted"/>
<dbReference type="SUPFAM" id="SSF50978">
    <property type="entry name" value="WD40 repeat-like"/>
    <property type="match status" value="1"/>
</dbReference>
<dbReference type="GO" id="GO:0043495">
    <property type="term" value="F:protein-membrane adaptor activity"/>
    <property type="evidence" value="ECO:0007669"/>
    <property type="project" value="TreeGrafter"/>
</dbReference>
<dbReference type="EMBL" id="ML005655">
    <property type="protein sequence ID" value="RKP17853.1"/>
    <property type="molecule type" value="Genomic_DNA"/>
</dbReference>
<dbReference type="InterPro" id="IPR036322">
    <property type="entry name" value="WD40_repeat_dom_sf"/>
</dbReference>
<dbReference type="InterPro" id="IPR015943">
    <property type="entry name" value="WD40/YVTN_repeat-like_dom_sf"/>
</dbReference>
<organism evidence="2 3">
    <name type="scientific">Rozella allomycis (strain CSF55)</name>
    <dbReference type="NCBI Taxonomy" id="988480"/>
    <lineage>
        <taxon>Eukaryota</taxon>
        <taxon>Fungi</taxon>
        <taxon>Fungi incertae sedis</taxon>
        <taxon>Cryptomycota</taxon>
        <taxon>Cryptomycota incertae sedis</taxon>
        <taxon>Rozella</taxon>
    </lineage>
</organism>
<dbReference type="SMART" id="SM00320">
    <property type="entry name" value="WD40"/>
    <property type="match status" value="3"/>
</dbReference>
<dbReference type="Pfam" id="PF00400">
    <property type="entry name" value="WD40"/>
    <property type="match status" value="2"/>
</dbReference>
<dbReference type="InterPro" id="IPR045160">
    <property type="entry name" value="ATG16"/>
</dbReference>
<dbReference type="GO" id="GO:0000421">
    <property type="term" value="C:autophagosome membrane"/>
    <property type="evidence" value="ECO:0007669"/>
    <property type="project" value="TreeGrafter"/>
</dbReference>
<dbReference type="GO" id="GO:0000045">
    <property type="term" value="P:autophagosome assembly"/>
    <property type="evidence" value="ECO:0007669"/>
    <property type="project" value="InterPro"/>
</dbReference>
<accession>A0A4P9YEE2</accession>
<sequence length="262" mass="30063">MNEEVQTINLANEIAEEVKRRALKIENSDKDFVQLKREDTIDIQYLAAASFEKQLIVYNLNTSINLGIKLLDEQYIKFKGAIQSITDVEFSPFDDCILAASEDQMARIWSLKDGRLKLTLTGHSSRVGAARFIEGGNRIRLLLQNFLYTIIMQRLMPHIRLRVSNIQLDDRLSFASGHTDNNLKFWDSRSSECVKSMDDVHSMPIAGAFASIDGKYLLTTSKDNTIKLVDPRKFQVIHSFSHERYNVSFNHVKPALRQLFHL</sequence>
<evidence type="ECO:0000313" key="3">
    <source>
        <dbReference type="Proteomes" id="UP000281549"/>
    </source>
</evidence>
<dbReference type="PANTHER" id="PTHR19878">
    <property type="entry name" value="AUTOPHAGY PROTEIN 16-LIKE"/>
    <property type="match status" value="1"/>
</dbReference>